<dbReference type="PRINTS" id="PR00024">
    <property type="entry name" value="HOMEOBOX"/>
</dbReference>
<dbReference type="PANTHER" id="PTHR24340">
    <property type="entry name" value="HOMEOBOX PROTEIN NKX"/>
    <property type="match status" value="1"/>
</dbReference>
<feature type="region of interest" description="Disordered" evidence="9">
    <location>
        <begin position="153"/>
        <end position="268"/>
    </location>
</feature>
<evidence type="ECO:0000256" key="1">
    <source>
        <dbReference type="ARBA" id="ARBA00004123"/>
    </source>
</evidence>
<keyword evidence="5 7" id="KW-0371">Homeobox</keyword>
<dbReference type="SMART" id="SM00389">
    <property type="entry name" value="HOX"/>
    <property type="match status" value="1"/>
</dbReference>
<evidence type="ECO:0000256" key="2">
    <source>
        <dbReference type="ARBA" id="ARBA00005661"/>
    </source>
</evidence>
<feature type="region of interest" description="Disordered" evidence="9">
    <location>
        <begin position="1"/>
        <end position="65"/>
    </location>
</feature>
<evidence type="ECO:0000313" key="11">
    <source>
        <dbReference type="EMBL" id="RUS84460.1"/>
    </source>
</evidence>
<name>A0A433TSE6_ELYCH</name>
<dbReference type="FunFam" id="1.10.10.60:FF:000101">
    <property type="entry name" value="NK2 homeobox 8"/>
    <property type="match status" value="1"/>
</dbReference>
<feature type="compositionally biased region" description="Gly residues" evidence="9">
    <location>
        <begin position="253"/>
        <end position="262"/>
    </location>
</feature>
<feature type="compositionally biased region" description="Basic and acidic residues" evidence="9">
    <location>
        <begin position="1"/>
        <end position="22"/>
    </location>
</feature>
<dbReference type="Proteomes" id="UP000271974">
    <property type="component" value="Unassembled WGS sequence"/>
</dbReference>
<keyword evidence="12" id="KW-1185">Reference proteome</keyword>
<feature type="DNA-binding region" description="Homeobox" evidence="7">
    <location>
        <begin position="267"/>
        <end position="326"/>
    </location>
</feature>
<dbReference type="GO" id="GO:0000978">
    <property type="term" value="F:RNA polymerase II cis-regulatory region sequence-specific DNA binding"/>
    <property type="evidence" value="ECO:0007669"/>
    <property type="project" value="TreeGrafter"/>
</dbReference>
<evidence type="ECO:0000256" key="4">
    <source>
        <dbReference type="ARBA" id="ARBA00023125"/>
    </source>
</evidence>
<feature type="region of interest" description="Disordered" evidence="9">
    <location>
        <begin position="77"/>
        <end position="107"/>
    </location>
</feature>
<dbReference type="InterPro" id="IPR017970">
    <property type="entry name" value="Homeobox_CS"/>
</dbReference>
<dbReference type="GO" id="GO:0000981">
    <property type="term" value="F:DNA-binding transcription factor activity, RNA polymerase II-specific"/>
    <property type="evidence" value="ECO:0007669"/>
    <property type="project" value="InterPro"/>
</dbReference>
<keyword evidence="6 7" id="KW-0539">Nucleus</keyword>
<comment type="subcellular location">
    <subcellularLocation>
        <location evidence="1 7 8">Nucleus</location>
    </subcellularLocation>
</comment>
<keyword evidence="4 7" id="KW-0238">DNA-binding</keyword>
<evidence type="ECO:0000256" key="3">
    <source>
        <dbReference type="ARBA" id="ARBA00022473"/>
    </source>
</evidence>
<dbReference type="CDD" id="cd00086">
    <property type="entry name" value="homeodomain"/>
    <property type="match status" value="1"/>
</dbReference>
<dbReference type="InterPro" id="IPR020479">
    <property type="entry name" value="HD_metazoa"/>
</dbReference>
<evidence type="ECO:0000256" key="9">
    <source>
        <dbReference type="SAM" id="MobiDB-lite"/>
    </source>
</evidence>
<dbReference type="PROSITE" id="PS00027">
    <property type="entry name" value="HOMEOBOX_1"/>
    <property type="match status" value="1"/>
</dbReference>
<feature type="compositionally biased region" description="Polar residues" evidence="9">
    <location>
        <begin position="202"/>
        <end position="212"/>
    </location>
</feature>
<accession>A0A433TSE6</accession>
<dbReference type="GO" id="GO:0030154">
    <property type="term" value="P:cell differentiation"/>
    <property type="evidence" value="ECO:0007669"/>
    <property type="project" value="TreeGrafter"/>
</dbReference>
<gene>
    <name evidence="11" type="ORF">EGW08_007756</name>
</gene>
<evidence type="ECO:0000256" key="6">
    <source>
        <dbReference type="ARBA" id="ARBA00023242"/>
    </source>
</evidence>
<feature type="compositionally biased region" description="Low complexity" evidence="9">
    <location>
        <begin position="158"/>
        <end position="178"/>
    </location>
</feature>
<dbReference type="InterPro" id="IPR009057">
    <property type="entry name" value="Homeodomain-like_sf"/>
</dbReference>
<dbReference type="InterPro" id="IPR001356">
    <property type="entry name" value="HD"/>
</dbReference>
<dbReference type="AlphaFoldDB" id="A0A433TSE6"/>
<dbReference type="Gene3D" id="1.10.10.60">
    <property type="entry name" value="Homeodomain-like"/>
    <property type="match status" value="1"/>
</dbReference>
<dbReference type="PANTHER" id="PTHR24340:SF82">
    <property type="entry name" value="HOMEOBOX PROTEIN VND"/>
    <property type="match status" value="1"/>
</dbReference>
<dbReference type="SUPFAM" id="SSF46689">
    <property type="entry name" value="Homeodomain-like"/>
    <property type="match status" value="1"/>
</dbReference>
<evidence type="ECO:0000313" key="12">
    <source>
        <dbReference type="Proteomes" id="UP000271974"/>
    </source>
</evidence>
<feature type="compositionally biased region" description="Basic residues" evidence="9">
    <location>
        <begin position="77"/>
        <end position="103"/>
    </location>
</feature>
<organism evidence="11 12">
    <name type="scientific">Elysia chlorotica</name>
    <name type="common">Eastern emerald elysia</name>
    <name type="synonym">Sea slug</name>
    <dbReference type="NCBI Taxonomy" id="188477"/>
    <lineage>
        <taxon>Eukaryota</taxon>
        <taxon>Metazoa</taxon>
        <taxon>Spiralia</taxon>
        <taxon>Lophotrochozoa</taxon>
        <taxon>Mollusca</taxon>
        <taxon>Gastropoda</taxon>
        <taxon>Heterobranchia</taxon>
        <taxon>Euthyneura</taxon>
        <taxon>Panpulmonata</taxon>
        <taxon>Sacoglossa</taxon>
        <taxon>Placobranchoidea</taxon>
        <taxon>Plakobranchidae</taxon>
        <taxon>Elysia</taxon>
    </lineage>
</organism>
<dbReference type="PROSITE" id="PS50071">
    <property type="entry name" value="HOMEOBOX_2"/>
    <property type="match status" value="1"/>
</dbReference>
<keyword evidence="3" id="KW-0217">Developmental protein</keyword>
<evidence type="ECO:0000256" key="5">
    <source>
        <dbReference type="ARBA" id="ARBA00023155"/>
    </source>
</evidence>
<evidence type="ECO:0000256" key="7">
    <source>
        <dbReference type="PROSITE-ProRule" id="PRU00108"/>
    </source>
</evidence>
<protein>
    <recommendedName>
        <fullName evidence="10">Homeobox domain-containing protein</fullName>
    </recommendedName>
</protein>
<comment type="similarity">
    <text evidence="2">Belongs to the NK-2 homeobox family.</text>
</comment>
<comment type="caution">
    <text evidence="11">The sequence shown here is derived from an EMBL/GenBank/DDBJ whole genome shotgun (WGS) entry which is preliminary data.</text>
</comment>
<evidence type="ECO:0000256" key="8">
    <source>
        <dbReference type="RuleBase" id="RU000682"/>
    </source>
</evidence>
<feature type="compositionally biased region" description="Acidic residues" evidence="9">
    <location>
        <begin position="215"/>
        <end position="232"/>
    </location>
</feature>
<dbReference type="EMBL" id="RQTK01000204">
    <property type="protein sequence ID" value="RUS84460.1"/>
    <property type="molecule type" value="Genomic_DNA"/>
</dbReference>
<dbReference type="InterPro" id="IPR050394">
    <property type="entry name" value="Homeobox_NK-like"/>
</dbReference>
<dbReference type="GO" id="GO:0005634">
    <property type="term" value="C:nucleus"/>
    <property type="evidence" value="ECO:0007669"/>
    <property type="project" value="UniProtKB-SubCell"/>
</dbReference>
<reference evidence="11 12" key="1">
    <citation type="submission" date="2019-01" db="EMBL/GenBank/DDBJ databases">
        <title>A draft genome assembly of the solar-powered sea slug Elysia chlorotica.</title>
        <authorList>
            <person name="Cai H."/>
            <person name="Li Q."/>
            <person name="Fang X."/>
            <person name="Li J."/>
            <person name="Curtis N.E."/>
            <person name="Altenburger A."/>
            <person name="Shibata T."/>
            <person name="Feng M."/>
            <person name="Maeda T."/>
            <person name="Schwartz J.A."/>
            <person name="Shigenobu S."/>
            <person name="Lundholm N."/>
            <person name="Nishiyama T."/>
            <person name="Yang H."/>
            <person name="Hasebe M."/>
            <person name="Li S."/>
            <person name="Pierce S.K."/>
            <person name="Wang J."/>
        </authorList>
    </citation>
    <scope>NUCLEOTIDE SEQUENCE [LARGE SCALE GENOMIC DNA]</scope>
    <source>
        <strain evidence="11">EC2010</strain>
        <tissue evidence="11">Whole organism of an adult</tissue>
    </source>
</reference>
<sequence>MEAPFEMRGHRFSVKDLLDLPESKGGAISAVSPPDSTPSCLSPPQGLLPHARSLAPPLPEGSSDLRHQAGARLHVPMPHHHHHHHSSSSNSHHSHQQQHHNLHEHHPRDSVVGEMSALQHSYYDSENPYTRWLHSNEGLNYGHLSSLSIPSAPHHHLSSTNNVLSSSNTNTSSPNSLSDPHNINNHILGPEPQPQQPQTQPCSGVTSPNTNKDSYDDEDDDNDDDEEDEDDITDKKSGKDGSGAGDDSESNNGGSGGGGGNGDPPKKRKRRVLFSKAQTYELERRFRQQRYLSAPEREHLASIIRLTPVQVKIWFQNHRYKLKRSRQEKGLADLNPMPSPRRVAVPVLVKDGIPCQRPSGLKSEHHQYGNNLHHQHHLSMQSGMGMGMAGGMNGAYGPSGAVGAGSISSTLANSMSMNMNMSCSYTNSLGHHPHLNVPSMNNMNVLPGYSHPLMQAQSRGWW</sequence>
<feature type="domain" description="Homeobox" evidence="10">
    <location>
        <begin position="265"/>
        <end position="325"/>
    </location>
</feature>
<evidence type="ECO:0000259" key="10">
    <source>
        <dbReference type="PROSITE" id="PS50071"/>
    </source>
</evidence>
<proteinExistence type="inferred from homology"/>
<dbReference type="OrthoDB" id="3137333at2759"/>
<dbReference type="Pfam" id="PF00046">
    <property type="entry name" value="Homeodomain"/>
    <property type="match status" value="1"/>
</dbReference>
<dbReference type="STRING" id="188477.A0A433TSE6"/>